<feature type="transmembrane region" description="Helical" evidence="1">
    <location>
        <begin position="58"/>
        <end position="77"/>
    </location>
</feature>
<dbReference type="eggNOG" id="ENOG502ZESV">
    <property type="taxonomic scope" value="Bacteria"/>
</dbReference>
<feature type="transmembrane region" description="Helical" evidence="1">
    <location>
        <begin position="33"/>
        <end position="51"/>
    </location>
</feature>
<feature type="transmembrane region" description="Helical" evidence="1">
    <location>
        <begin position="135"/>
        <end position="154"/>
    </location>
</feature>
<evidence type="ECO:0008006" key="4">
    <source>
        <dbReference type="Google" id="ProtNLM"/>
    </source>
</evidence>
<keyword evidence="1" id="KW-1133">Transmembrane helix</keyword>
<dbReference type="STRING" id="588581.Cpap_2643"/>
<feature type="transmembrane region" description="Helical" evidence="1">
    <location>
        <begin position="180"/>
        <end position="198"/>
    </location>
</feature>
<feature type="transmembrane region" description="Helical" evidence="1">
    <location>
        <begin position="204"/>
        <end position="227"/>
    </location>
</feature>
<keyword evidence="1" id="KW-0812">Transmembrane</keyword>
<keyword evidence="3" id="KW-1185">Reference proteome</keyword>
<evidence type="ECO:0000313" key="2">
    <source>
        <dbReference type="EMBL" id="EGD47957.1"/>
    </source>
</evidence>
<feature type="transmembrane region" description="Helical" evidence="1">
    <location>
        <begin position="112"/>
        <end position="129"/>
    </location>
</feature>
<dbReference type="AlphaFoldDB" id="F1TC42"/>
<proteinExistence type="predicted"/>
<organism evidence="2 3">
    <name type="scientific">Ruminiclostridium papyrosolvens DSM 2782</name>
    <dbReference type="NCBI Taxonomy" id="588581"/>
    <lineage>
        <taxon>Bacteria</taxon>
        <taxon>Bacillati</taxon>
        <taxon>Bacillota</taxon>
        <taxon>Clostridia</taxon>
        <taxon>Eubacteriales</taxon>
        <taxon>Oscillospiraceae</taxon>
        <taxon>Ruminiclostridium</taxon>
    </lineage>
</organism>
<name>F1TC42_9FIRM</name>
<feature type="transmembrane region" description="Helical" evidence="1">
    <location>
        <begin position="248"/>
        <end position="270"/>
    </location>
</feature>
<feature type="transmembrane region" description="Helical" evidence="1">
    <location>
        <begin position="7"/>
        <end position="27"/>
    </location>
</feature>
<keyword evidence="1" id="KW-0472">Membrane</keyword>
<dbReference type="OrthoDB" id="1737885at2"/>
<gene>
    <name evidence="2" type="ORF">Cpap_2643</name>
</gene>
<dbReference type="RefSeq" id="WP_004618713.1">
    <property type="nucleotide sequence ID" value="NZ_ACXX02000005.1"/>
</dbReference>
<feature type="transmembrane region" description="Helical" evidence="1">
    <location>
        <begin position="83"/>
        <end position="100"/>
    </location>
</feature>
<sequence>MSKLFLLSNILQGFALMPFNFFIMQLVLPADTALILSVLLVVITFVATLICSLNIKAYLYNPVSLAVSILIAVVGTGTDLGRLIVTIMCMFVFLSTWYSIKNENDFSMQTAVFALIINVVYGVINKVAAMSDSVLYGNAAICISVISAVILLIVRQVDDSRSFGRAAMDISRTQRKNNRIFGGVILLVLILMGTLGRVSEIYKFVLSLIAKIFSFLGMLLSPGATHAEERQMQQFPEAKASSSLFEQILKIVLDVLAIILIVVFTVYLLYTITKLITKLIRSIAGWLANREATAIIINENGLIDEKQSLYGKNLKKITNRFLDRAKGLFSREVPYNKLPDGKAKIRRLFRNFVDKSIGIGVAVKKSSTAEEISKGASDTVPTETGINSLMSKNYNAVRYGEMEPSPKDLETLEKSLIYRYSLTKNYK</sequence>
<reference evidence="2" key="1">
    <citation type="submission" date="2009-07" db="EMBL/GenBank/DDBJ databases">
        <authorList>
            <consortium name="US DOE Joint Genome Institute (JGI-PGF)"/>
            <person name="Lucas S."/>
            <person name="Copeland A."/>
            <person name="Lapidus A."/>
            <person name="Glavina del Rio T."/>
            <person name="Tice H."/>
            <person name="Bruce D."/>
            <person name="Goodwin L."/>
            <person name="Pitluck S."/>
            <person name="Larimer F."/>
            <person name="Land M.L."/>
            <person name="Mouttaki H."/>
            <person name="He Z."/>
            <person name="Zhou J."/>
            <person name="Hemme C.L."/>
        </authorList>
    </citation>
    <scope>NUCLEOTIDE SEQUENCE</scope>
    <source>
        <strain evidence="2">DSM 2782</strain>
    </source>
</reference>
<comment type="caution">
    <text evidence="2">The sequence shown here is derived from an EMBL/GenBank/DDBJ whole genome shotgun (WGS) entry which is preliminary data.</text>
</comment>
<evidence type="ECO:0000256" key="1">
    <source>
        <dbReference type="SAM" id="Phobius"/>
    </source>
</evidence>
<evidence type="ECO:0000313" key="3">
    <source>
        <dbReference type="Proteomes" id="UP000003860"/>
    </source>
</evidence>
<dbReference type="Proteomes" id="UP000003860">
    <property type="component" value="Unassembled WGS sequence"/>
</dbReference>
<dbReference type="EMBL" id="ACXX02000005">
    <property type="protein sequence ID" value="EGD47957.1"/>
    <property type="molecule type" value="Genomic_DNA"/>
</dbReference>
<reference evidence="2" key="2">
    <citation type="submission" date="2011-01" db="EMBL/GenBank/DDBJ databases">
        <title>The Non-contiguous Finished genome of Clostridium papyrosolvens.</title>
        <authorList>
            <person name="Lucas S."/>
            <person name="Copeland A."/>
            <person name="Lapidus A."/>
            <person name="Cheng J.-F."/>
            <person name="Goodwin L."/>
            <person name="Pitluck S."/>
            <person name="Misra M."/>
            <person name="Chertkov O."/>
            <person name="Detter J.C."/>
            <person name="Han C."/>
            <person name="Tapia R."/>
            <person name="Land M."/>
            <person name="Hauser L."/>
            <person name="Kyrpides N."/>
            <person name="Ivanova N."/>
            <person name="Pagani I."/>
            <person name="Mouttaki H."/>
            <person name="He Z."/>
            <person name="Zhou J."/>
            <person name="Hemme C.L."/>
            <person name="Woyke T."/>
        </authorList>
    </citation>
    <scope>NUCLEOTIDE SEQUENCE [LARGE SCALE GENOMIC DNA]</scope>
    <source>
        <strain evidence="2">DSM 2782</strain>
    </source>
</reference>
<accession>F1TC42</accession>
<protein>
    <recommendedName>
        <fullName evidence="4">DUF4129 domain-containing protein</fullName>
    </recommendedName>
</protein>